<evidence type="ECO:0000256" key="8">
    <source>
        <dbReference type="ARBA" id="ARBA00022824"/>
    </source>
</evidence>
<dbReference type="Pfam" id="PF02791">
    <property type="entry name" value="DDT"/>
    <property type="match status" value="1"/>
</dbReference>
<feature type="transmembrane region" description="Helical" evidence="16">
    <location>
        <begin position="128"/>
        <end position="145"/>
    </location>
</feature>
<feature type="coiled-coil region" evidence="14">
    <location>
        <begin position="1125"/>
        <end position="1159"/>
    </location>
</feature>
<dbReference type="InterPro" id="IPR028941">
    <property type="entry name" value="WHIM2_dom"/>
</dbReference>
<dbReference type="GO" id="GO:0031509">
    <property type="term" value="P:subtelomeric heterochromatin formation"/>
    <property type="evidence" value="ECO:0007669"/>
    <property type="project" value="TreeGrafter"/>
</dbReference>
<dbReference type="PROSITE" id="PS51136">
    <property type="entry name" value="WAC"/>
    <property type="match status" value="1"/>
</dbReference>
<dbReference type="PROSITE" id="PS50827">
    <property type="entry name" value="DDT"/>
    <property type="match status" value="1"/>
</dbReference>
<keyword evidence="12 13" id="KW-0539">Nucleus</keyword>
<keyword evidence="5" id="KW-0328">Glycosyltransferase</keyword>
<reference evidence="19 20" key="1">
    <citation type="submission" date="2016-09" db="EMBL/GenBank/DDBJ databases">
        <title>Aspergillus awamori IFM 58123T.</title>
        <authorList>
            <person name="Kusuya Y."/>
            <person name="Shimizu M."/>
            <person name="Takahashi H."/>
            <person name="Yaguchi T."/>
        </authorList>
    </citation>
    <scope>NUCLEOTIDE SEQUENCE [LARGE SCALE GENOMIC DNA]</scope>
    <source>
        <strain evidence="19 20">IFM 58123</strain>
    </source>
</reference>
<dbReference type="Pfam" id="PF03155">
    <property type="entry name" value="Alg6_Alg8"/>
    <property type="match status" value="1"/>
</dbReference>
<evidence type="ECO:0000256" key="14">
    <source>
        <dbReference type="SAM" id="Coils"/>
    </source>
</evidence>
<feature type="region of interest" description="Disordered" evidence="15">
    <location>
        <begin position="957"/>
        <end position="1018"/>
    </location>
</feature>
<evidence type="ECO:0000256" key="15">
    <source>
        <dbReference type="SAM" id="MobiDB-lite"/>
    </source>
</evidence>
<evidence type="ECO:0000256" key="1">
    <source>
        <dbReference type="ARBA" id="ARBA00004123"/>
    </source>
</evidence>
<feature type="region of interest" description="Disordered" evidence="15">
    <location>
        <begin position="1186"/>
        <end position="1241"/>
    </location>
</feature>
<dbReference type="Pfam" id="PF10537">
    <property type="entry name" value="WAC_Acf1_DNA_bd"/>
    <property type="match status" value="1"/>
</dbReference>
<evidence type="ECO:0000256" key="6">
    <source>
        <dbReference type="ARBA" id="ARBA00022679"/>
    </source>
</evidence>
<evidence type="ECO:0000256" key="4">
    <source>
        <dbReference type="ARBA" id="ARBA00008715"/>
    </source>
</evidence>
<comment type="pathway">
    <text evidence="3">Protein modification; protein glycosylation.</text>
</comment>
<feature type="compositionally biased region" description="Polar residues" evidence="15">
    <location>
        <begin position="808"/>
        <end position="817"/>
    </location>
</feature>
<keyword evidence="6 19" id="KW-0808">Transferase</keyword>
<feature type="compositionally biased region" description="Basic and acidic residues" evidence="15">
    <location>
        <begin position="1210"/>
        <end position="1231"/>
    </location>
</feature>
<name>A0A401KVU9_ASPAW</name>
<evidence type="ECO:0000256" key="12">
    <source>
        <dbReference type="ARBA" id="ARBA00023242"/>
    </source>
</evidence>
<dbReference type="EMBL" id="BDHI01000015">
    <property type="protein sequence ID" value="GCB23434.1"/>
    <property type="molecule type" value="Genomic_DNA"/>
</dbReference>
<feature type="transmembrane region" description="Helical" evidence="16">
    <location>
        <begin position="97"/>
        <end position="116"/>
    </location>
</feature>
<keyword evidence="7 16" id="KW-0812">Transmembrane</keyword>
<feature type="transmembrane region" description="Helical" evidence="16">
    <location>
        <begin position="221"/>
        <end position="242"/>
    </location>
</feature>
<dbReference type="InterPro" id="IPR028942">
    <property type="entry name" value="WHIM1_dom"/>
</dbReference>
<gene>
    <name evidence="19" type="ORF">AAWM_06319</name>
</gene>
<feature type="compositionally biased region" description="Acidic residues" evidence="15">
    <location>
        <begin position="967"/>
        <end position="987"/>
    </location>
</feature>
<comment type="similarity">
    <text evidence="4">Belongs to the ALG6/ALG8 glucosyltransferase family.</text>
</comment>
<dbReference type="GO" id="GO:0005634">
    <property type="term" value="C:nucleus"/>
    <property type="evidence" value="ECO:0007669"/>
    <property type="project" value="UniProtKB-SubCell"/>
</dbReference>
<dbReference type="PANTHER" id="PTHR32075:SF6">
    <property type="entry name" value="ISWI CHROMATIN-REMODELING COMPLEX SUBUNIT YPL216W-RELATED"/>
    <property type="match status" value="1"/>
</dbReference>
<evidence type="ECO:0000256" key="10">
    <source>
        <dbReference type="ARBA" id="ARBA00023054"/>
    </source>
</evidence>
<organism evidence="19 20">
    <name type="scientific">Aspergillus awamori</name>
    <name type="common">Black koji mold</name>
    <dbReference type="NCBI Taxonomy" id="105351"/>
    <lineage>
        <taxon>Eukaryota</taxon>
        <taxon>Fungi</taxon>
        <taxon>Dikarya</taxon>
        <taxon>Ascomycota</taxon>
        <taxon>Pezizomycotina</taxon>
        <taxon>Eurotiomycetes</taxon>
        <taxon>Eurotiomycetidae</taxon>
        <taxon>Eurotiales</taxon>
        <taxon>Aspergillaceae</taxon>
        <taxon>Aspergillus</taxon>
    </lineage>
</organism>
<comment type="subcellular location">
    <subcellularLocation>
        <location evidence="2">Endoplasmic reticulum membrane</location>
        <topology evidence="2">Multi-pass membrane protein</topology>
    </subcellularLocation>
    <subcellularLocation>
        <location evidence="1 13">Nucleus</location>
    </subcellularLocation>
</comment>
<evidence type="ECO:0000256" key="5">
    <source>
        <dbReference type="ARBA" id="ARBA00022676"/>
    </source>
</evidence>
<evidence type="ECO:0000259" key="18">
    <source>
        <dbReference type="PROSITE" id="PS51136"/>
    </source>
</evidence>
<keyword evidence="20" id="KW-1185">Reference proteome</keyword>
<dbReference type="InterPro" id="IPR004856">
    <property type="entry name" value="Glyco_trans_ALG6/ALG8"/>
</dbReference>
<feature type="transmembrane region" description="Helical" evidence="16">
    <location>
        <begin position="151"/>
        <end position="168"/>
    </location>
</feature>
<feature type="region of interest" description="Disordered" evidence="15">
    <location>
        <begin position="801"/>
        <end position="852"/>
    </location>
</feature>
<feature type="transmembrane region" description="Helical" evidence="16">
    <location>
        <begin position="408"/>
        <end position="426"/>
    </location>
</feature>
<comment type="caution">
    <text evidence="19">The sequence shown here is derived from an EMBL/GenBank/DDBJ whole genome shotgun (WGS) entry which is preliminary data.</text>
</comment>
<dbReference type="InterPro" id="IPR013136">
    <property type="entry name" value="WSTF_Acf1_Cbp146"/>
</dbReference>
<dbReference type="PANTHER" id="PTHR32075">
    <property type="entry name" value="ISWI CHROMATIN-REMODELING COMPLEX SUBUNIT YPL216W-RELATED"/>
    <property type="match status" value="1"/>
</dbReference>
<dbReference type="GO" id="GO:0016758">
    <property type="term" value="F:hexosyltransferase activity"/>
    <property type="evidence" value="ECO:0007669"/>
    <property type="project" value="InterPro"/>
</dbReference>
<keyword evidence="10 14" id="KW-0175">Coiled coil</keyword>
<feature type="domain" description="WAC" evidence="18">
    <location>
        <begin position="527"/>
        <end position="635"/>
    </location>
</feature>
<evidence type="ECO:0000256" key="2">
    <source>
        <dbReference type="ARBA" id="ARBA00004477"/>
    </source>
</evidence>
<feature type="domain" description="DDT" evidence="17">
    <location>
        <begin position="892"/>
        <end position="955"/>
    </location>
</feature>
<dbReference type="GO" id="GO:0000785">
    <property type="term" value="C:chromatin"/>
    <property type="evidence" value="ECO:0007669"/>
    <property type="project" value="UniProtKB-ARBA"/>
</dbReference>
<feature type="compositionally biased region" description="Basic and acidic residues" evidence="15">
    <location>
        <begin position="1005"/>
        <end position="1018"/>
    </location>
</feature>
<feature type="transmembrane region" description="Helical" evidence="16">
    <location>
        <begin position="175"/>
        <end position="201"/>
    </location>
</feature>
<evidence type="ECO:0000313" key="19">
    <source>
        <dbReference type="EMBL" id="GCB23434.1"/>
    </source>
</evidence>
<evidence type="ECO:0000256" key="9">
    <source>
        <dbReference type="ARBA" id="ARBA00022989"/>
    </source>
</evidence>
<proteinExistence type="inferred from homology"/>
<dbReference type="InterPro" id="IPR018501">
    <property type="entry name" value="DDT_dom"/>
</dbReference>
<feature type="region of interest" description="Disordered" evidence="15">
    <location>
        <begin position="1466"/>
        <end position="1503"/>
    </location>
</feature>
<dbReference type="GO" id="GO:0005789">
    <property type="term" value="C:endoplasmic reticulum membrane"/>
    <property type="evidence" value="ECO:0007669"/>
    <property type="project" value="UniProtKB-SubCell"/>
</dbReference>
<dbReference type="Pfam" id="PF15613">
    <property type="entry name" value="WSD"/>
    <property type="match status" value="1"/>
</dbReference>
<evidence type="ECO:0000256" key="11">
    <source>
        <dbReference type="ARBA" id="ARBA00023136"/>
    </source>
</evidence>
<dbReference type="GO" id="GO:0000781">
    <property type="term" value="C:chromosome, telomeric region"/>
    <property type="evidence" value="ECO:0007669"/>
    <property type="project" value="GOC"/>
</dbReference>
<protein>
    <submittedName>
        <fullName evidence="19">Dolichyl pyrophosphate Glc1Man9GlcNAc2 alpha-1,3-glucosyltransferase</fullName>
    </submittedName>
</protein>
<dbReference type="UniPathway" id="UPA00378"/>
<keyword evidence="11 16" id="KW-0472">Membrane</keyword>
<accession>A0A401KVU9</accession>
<evidence type="ECO:0000256" key="13">
    <source>
        <dbReference type="PROSITE-ProRule" id="PRU00475"/>
    </source>
</evidence>
<evidence type="ECO:0000256" key="16">
    <source>
        <dbReference type="SAM" id="Phobius"/>
    </source>
</evidence>
<keyword evidence="8" id="KW-0256">Endoplasmic reticulum</keyword>
<evidence type="ECO:0000256" key="7">
    <source>
        <dbReference type="ARBA" id="ARBA00022692"/>
    </source>
</evidence>
<feature type="compositionally biased region" description="Acidic residues" evidence="15">
    <location>
        <begin position="1190"/>
        <end position="1201"/>
    </location>
</feature>
<feature type="compositionally biased region" description="Basic and acidic residues" evidence="15">
    <location>
        <begin position="1476"/>
        <end position="1486"/>
    </location>
</feature>
<evidence type="ECO:0000259" key="17">
    <source>
        <dbReference type="PROSITE" id="PS50827"/>
    </source>
</evidence>
<dbReference type="Pfam" id="PF15612">
    <property type="entry name" value="WHIM1"/>
    <property type="match status" value="1"/>
</dbReference>
<evidence type="ECO:0000313" key="20">
    <source>
        <dbReference type="Proteomes" id="UP000286921"/>
    </source>
</evidence>
<keyword evidence="9 16" id="KW-1133">Transmembrane helix</keyword>
<evidence type="ECO:0000256" key="3">
    <source>
        <dbReference type="ARBA" id="ARBA00004922"/>
    </source>
</evidence>
<dbReference type="STRING" id="105351.A0A401KVU9"/>
<feature type="transmembrane region" description="Helical" evidence="16">
    <location>
        <begin position="383"/>
        <end position="402"/>
    </location>
</feature>
<feature type="transmembrane region" description="Helical" evidence="16">
    <location>
        <begin position="446"/>
        <end position="466"/>
    </location>
</feature>
<feature type="transmembrane region" description="Helical" evidence="16">
    <location>
        <begin position="7"/>
        <end position="26"/>
    </location>
</feature>
<dbReference type="Proteomes" id="UP000286921">
    <property type="component" value="Unassembled WGS sequence"/>
</dbReference>
<sequence>MTDLYPSLAQCAIVATAFKILLFPAYKSTDFEVHRNWLAITHSLPVKEWYYEKTSEWTLDYPPFFAAFEWVLSQAARYADPAMLIVNNLNHDSWQTIYFQRATVIVTELVLLFALSRFVKSVSQQNKHLAHIASLSIFLSPGLLIIDHIHFQYNGFLYGILMLSIVLARKQSTLLYSGISFAVLLCLKHIYLYLALAYFVYLLRVYCLDPKSIFRPRFFNIIKLGVCVVGVFTLAFGPFASWGQLLQLKDRLFPFSRGLCHAYWAPNVWAMYSFTDRILIQLAPRLGLPVNQDALVSVTRGLVGDTSFAVLPEVTKEHTFILTFLFQLLPLIKLWRNPEWETFVGAITLCGYASFLFGWHVHEKAVLLIIIPFSLIALKDRRYFSAFRPLAVAGHVSLFPLLFTAAEFPIKTVYTVLWLVLFLYVFDQVAPVSERRRIFVADRFSLLYLTIAIPLIIYCSLLHQLIFGLERLQFLPLMFMSSYSAVGVVLFKRKPVQYLPRPVIEDDSSEACIPLKSSIGVPANLRLQVWVIPETNEVFVNYEPYLQRMDFYKQRRFICEITGHSGLTFFEALRSEMEESREVNSAFPDALKEPILRRIQFSTVSRVDNLVDEIYEEFKQDFYPGEPVLILLDDNTRLHGTIRDKVNFPDQLNPDGTLKRPAYSTYLVKVTDRPNEEALLDQEHITRDRKTFTKQMLRAFIKNNVTRESWNGAPWLVKPSIAEEFRIPTEVPKHLQYGAKVAEKKAMKKADQEGFFGFFASQQLPELKPAVKGQKGKSQQDMARNKEAQFLEYQRSLNGNPTFVVANKPTNGAARSTKTQETEKKPQPAPAVVVKAEPPKEPSPPPIKYPIEDLDIAPDREKKKQRPELKFLTVDETDDPEDADLLHDDIDLESVGRLLETWNTLNVYCEVFQLDSFTFDDFVQAMRFSSEDVDCELFVEMHCAVLKKLVNAEKDENGAVQISLPELPDEEDDESEEDEEEEEEPTPEPEPVVTRMTTRSSLAKAEAENLKAQADRDRSSSVEVKVHRAAEMFGEYGWIDRLRKRDFRNGGWELVMIGLLHQLSARPRMEKVCNEILKHLAPLDAEPTQETAQAQYSTLDVNLRVQALQIICMLSLETKAIRNYLEECSNQMTEFRKEKIEYQKARKAALEELRRLHQERKALQPEPEKSPSPAPELEALEDSKMTGMDGDSEAVDSDEEEVPQRTLRGGIDRALERKRKQEEERERKEQLAKQPKGSKQFQRVLKKIDDQKANIQKLEDKINVVDNDLREADCPRTRCLGKDRFCNRYWWFERNAMPYGGMPNSSTAEAQYANGRLWVQGPDEMERVGFIDVSDDLRKQYQKDFQTTPAERKKTEEGHTRLTNATEWGYYEDPEAIDSLLDWLDSRGHRESKLRKELLLQRDNIVKYMKHRKEYLEPTSDEEEPEDVPAKRVMTRNKTYVDDNKHRCMRWRNTTALSENGHLHVDASRPTKRAKRMTDEPKEIKATNRQGKPLTRQGTRYNF</sequence>